<evidence type="ECO:0000259" key="3">
    <source>
        <dbReference type="PROSITE" id="PS51186"/>
    </source>
</evidence>
<keyword evidence="1" id="KW-0808">Transferase</keyword>
<dbReference type="PANTHER" id="PTHR43877">
    <property type="entry name" value="AMINOALKYLPHOSPHONATE N-ACETYLTRANSFERASE-RELATED-RELATED"/>
    <property type="match status" value="1"/>
</dbReference>
<evidence type="ECO:0000313" key="5">
    <source>
        <dbReference type="Proteomes" id="UP001501391"/>
    </source>
</evidence>
<dbReference type="RefSeq" id="WP_346163284.1">
    <property type="nucleotide sequence ID" value="NZ_BAAAOQ010000013.1"/>
</dbReference>
<dbReference type="SUPFAM" id="SSF55729">
    <property type="entry name" value="Acyl-CoA N-acyltransferases (Nat)"/>
    <property type="match status" value="1"/>
</dbReference>
<gene>
    <name evidence="4" type="ORF">GCM10009787_41760</name>
</gene>
<protein>
    <submittedName>
        <fullName evidence="4">GNAT family N-acetyltransferase</fullName>
    </submittedName>
</protein>
<dbReference type="InterPro" id="IPR000182">
    <property type="entry name" value="GNAT_dom"/>
</dbReference>
<organism evidence="4 5">
    <name type="scientific">Streptomyces bangladeshensis</name>
    <dbReference type="NCBI Taxonomy" id="295352"/>
    <lineage>
        <taxon>Bacteria</taxon>
        <taxon>Bacillati</taxon>
        <taxon>Actinomycetota</taxon>
        <taxon>Actinomycetes</taxon>
        <taxon>Kitasatosporales</taxon>
        <taxon>Streptomycetaceae</taxon>
        <taxon>Streptomyces</taxon>
    </lineage>
</organism>
<reference evidence="4 5" key="1">
    <citation type="journal article" date="2019" name="Int. J. Syst. Evol. Microbiol.">
        <title>The Global Catalogue of Microorganisms (GCM) 10K type strain sequencing project: providing services to taxonomists for standard genome sequencing and annotation.</title>
        <authorList>
            <consortium name="The Broad Institute Genomics Platform"/>
            <consortium name="The Broad Institute Genome Sequencing Center for Infectious Disease"/>
            <person name="Wu L."/>
            <person name="Ma J."/>
        </authorList>
    </citation>
    <scope>NUCLEOTIDE SEQUENCE [LARGE SCALE GENOMIC DNA]</scope>
    <source>
        <strain evidence="4 5">JCM 14924</strain>
    </source>
</reference>
<proteinExistence type="predicted"/>
<feature type="domain" description="N-acetyltransferase" evidence="3">
    <location>
        <begin position="3"/>
        <end position="148"/>
    </location>
</feature>
<sequence length="148" mass="16684">MPADVRFASDEESVRRCWPLFVQLRPHLAGEEEFLARWARQRPEGYRIVYAEHGGAVLGAAGFRVLHTMAWGRILYLDDLIVDEGARGTGVGSRLLTALKEIAREEGCAEFHLDTGHQRHAAHKAYLRNGFRFDCHHLALSLDAEHPA</sequence>
<dbReference type="Proteomes" id="UP001501391">
    <property type="component" value="Unassembled WGS sequence"/>
</dbReference>
<dbReference type="InterPro" id="IPR050832">
    <property type="entry name" value="Bact_Acetyltransf"/>
</dbReference>
<dbReference type="PROSITE" id="PS51186">
    <property type="entry name" value="GNAT"/>
    <property type="match status" value="1"/>
</dbReference>
<evidence type="ECO:0000256" key="1">
    <source>
        <dbReference type="ARBA" id="ARBA00022679"/>
    </source>
</evidence>
<evidence type="ECO:0000313" key="4">
    <source>
        <dbReference type="EMBL" id="GAA2198556.1"/>
    </source>
</evidence>
<name>A0ABN3BP50_9ACTN</name>
<comment type="caution">
    <text evidence="4">The sequence shown here is derived from an EMBL/GenBank/DDBJ whole genome shotgun (WGS) entry which is preliminary data.</text>
</comment>
<dbReference type="InterPro" id="IPR016181">
    <property type="entry name" value="Acyl_CoA_acyltransferase"/>
</dbReference>
<accession>A0ABN3BP50</accession>
<dbReference type="CDD" id="cd04301">
    <property type="entry name" value="NAT_SF"/>
    <property type="match status" value="1"/>
</dbReference>
<keyword evidence="2" id="KW-0012">Acyltransferase</keyword>
<dbReference type="EMBL" id="BAAAOQ010000013">
    <property type="protein sequence ID" value="GAA2198556.1"/>
    <property type="molecule type" value="Genomic_DNA"/>
</dbReference>
<dbReference type="Pfam" id="PF00583">
    <property type="entry name" value="Acetyltransf_1"/>
    <property type="match status" value="1"/>
</dbReference>
<keyword evidence="5" id="KW-1185">Reference proteome</keyword>
<dbReference type="PANTHER" id="PTHR43877:SF2">
    <property type="entry name" value="AMINOALKYLPHOSPHONATE N-ACETYLTRANSFERASE-RELATED"/>
    <property type="match status" value="1"/>
</dbReference>
<dbReference type="Gene3D" id="3.40.630.30">
    <property type="match status" value="1"/>
</dbReference>
<evidence type="ECO:0000256" key="2">
    <source>
        <dbReference type="ARBA" id="ARBA00023315"/>
    </source>
</evidence>